<protein>
    <submittedName>
        <fullName evidence="1">Uncharacterized protein</fullName>
    </submittedName>
</protein>
<comment type="caution">
    <text evidence="1">The sequence shown here is derived from an EMBL/GenBank/DDBJ whole genome shotgun (WGS) entry which is preliminary data.</text>
</comment>
<dbReference type="InterPro" id="IPR005299">
    <property type="entry name" value="MeTrfase_7"/>
</dbReference>
<dbReference type="GO" id="GO:0008168">
    <property type="term" value="F:methyltransferase activity"/>
    <property type="evidence" value="ECO:0007669"/>
    <property type="project" value="InterPro"/>
</dbReference>
<dbReference type="SUPFAM" id="SSF53335">
    <property type="entry name" value="S-adenosyl-L-methionine-dependent methyltransferases"/>
    <property type="match status" value="1"/>
</dbReference>
<gene>
    <name evidence="1" type="ORF">AXG93_402s1190</name>
</gene>
<dbReference type="Pfam" id="PF03492">
    <property type="entry name" value="Methyltransf_7"/>
    <property type="match status" value="1"/>
</dbReference>
<keyword evidence="2" id="KW-1185">Reference proteome</keyword>
<organism evidence="1 2">
    <name type="scientific">Marchantia polymorpha subsp. ruderalis</name>
    <dbReference type="NCBI Taxonomy" id="1480154"/>
    <lineage>
        <taxon>Eukaryota</taxon>
        <taxon>Viridiplantae</taxon>
        <taxon>Streptophyta</taxon>
        <taxon>Embryophyta</taxon>
        <taxon>Marchantiophyta</taxon>
        <taxon>Marchantiopsida</taxon>
        <taxon>Marchantiidae</taxon>
        <taxon>Marchantiales</taxon>
        <taxon>Marchantiaceae</taxon>
        <taxon>Marchantia</taxon>
    </lineage>
</organism>
<name>A0A176WEZ1_MARPO</name>
<dbReference type="Proteomes" id="UP000077202">
    <property type="component" value="Unassembled WGS sequence"/>
</dbReference>
<dbReference type="InterPro" id="IPR029063">
    <property type="entry name" value="SAM-dependent_MTases_sf"/>
</dbReference>
<accession>A0A176WEZ1</accession>
<reference evidence="1" key="1">
    <citation type="submission" date="2016-03" db="EMBL/GenBank/DDBJ databases">
        <title>Mechanisms controlling the formation of the plant cell surface in tip-growing cells are functionally conserved among land plants.</title>
        <authorList>
            <person name="Honkanen S."/>
            <person name="Jones V.A."/>
            <person name="Morieri G."/>
            <person name="Champion C."/>
            <person name="Hetherington A.J."/>
            <person name="Kelly S."/>
            <person name="Saint-Marcoux D."/>
            <person name="Proust H."/>
            <person name="Prescott H."/>
            <person name="Dolan L."/>
        </authorList>
    </citation>
    <scope>NUCLEOTIDE SEQUENCE [LARGE SCALE GENOMIC DNA]</scope>
    <source>
        <tissue evidence="1">Whole gametophyte</tissue>
    </source>
</reference>
<evidence type="ECO:0000313" key="1">
    <source>
        <dbReference type="EMBL" id="OAE30706.1"/>
    </source>
</evidence>
<evidence type="ECO:0000313" key="2">
    <source>
        <dbReference type="Proteomes" id="UP000077202"/>
    </source>
</evidence>
<dbReference type="Gene3D" id="3.40.50.150">
    <property type="entry name" value="Vaccinia Virus protein VP39"/>
    <property type="match status" value="1"/>
</dbReference>
<dbReference type="AlphaFoldDB" id="A0A176WEZ1"/>
<dbReference type="EMBL" id="LVLJ01001262">
    <property type="protein sequence ID" value="OAE30706.1"/>
    <property type="molecule type" value="Genomic_DNA"/>
</dbReference>
<sequence>MAPAGPVVDAVATGASSVGMAPVEDESGYAGRRARGGTGHWMRSACLGCESCCRRKSQSQPRGVGSGLLQRSRHHRQCHFHRQELEAELASASRRHTKEDFYAAGVPGFFHDRLFPHSSVDIFLASHCVQWLSKVRPTVTNPALLASDLHNVELECVRVAAAHRSEIQPEICSRDSDGQGLCLLQWHTDVAEWSSTLRSGGIQEAVYGRPEKLLGLQGGGVGDRRAKIYHRGDSWRWRWVVCVRHPGSLQYSQLMEFAWEELISEVGPFPLLPFIENLYVSKLGG</sequence>
<proteinExistence type="predicted"/>